<dbReference type="AlphaFoldDB" id="A0A0B7G2Z1"/>
<organism evidence="1 2">
    <name type="scientific">Thanatephorus cucumeris (strain AG1-IB / isolate 7/3/14)</name>
    <name type="common">Lettuce bottom rot fungus</name>
    <name type="synonym">Rhizoctonia solani</name>
    <dbReference type="NCBI Taxonomy" id="1108050"/>
    <lineage>
        <taxon>Eukaryota</taxon>
        <taxon>Fungi</taxon>
        <taxon>Dikarya</taxon>
        <taxon>Basidiomycota</taxon>
        <taxon>Agaricomycotina</taxon>
        <taxon>Agaricomycetes</taxon>
        <taxon>Cantharellales</taxon>
        <taxon>Ceratobasidiaceae</taxon>
        <taxon>Rhizoctonia</taxon>
        <taxon>Rhizoctonia solani AG-1</taxon>
    </lineage>
</organism>
<evidence type="ECO:0000313" key="1">
    <source>
        <dbReference type="EMBL" id="CEL62863.1"/>
    </source>
</evidence>
<protein>
    <submittedName>
        <fullName evidence="1">Uncharacterized protein</fullName>
    </submittedName>
</protein>
<dbReference type="Proteomes" id="UP000059188">
    <property type="component" value="Unassembled WGS sequence"/>
</dbReference>
<gene>
    <name evidence="1" type="ORF">RSOLAG1IB_12587</name>
</gene>
<reference evidence="1 2" key="1">
    <citation type="submission" date="2014-11" db="EMBL/GenBank/DDBJ databases">
        <authorList>
            <person name="Wibberg Daniel"/>
        </authorList>
    </citation>
    <scope>NUCLEOTIDE SEQUENCE [LARGE SCALE GENOMIC DNA]</scope>
    <source>
        <strain evidence="1">Rhizoctonia solani AG1-IB 7/3/14</strain>
    </source>
</reference>
<keyword evidence="2" id="KW-1185">Reference proteome</keyword>
<accession>A0A0B7G2Z1</accession>
<dbReference type="EMBL" id="LN679820">
    <property type="protein sequence ID" value="CEL62863.1"/>
    <property type="molecule type" value="Genomic_DNA"/>
</dbReference>
<name>A0A0B7G2Z1_THACB</name>
<dbReference type="InterPro" id="IPR016024">
    <property type="entry name" value="ARM-type_fold"/>
</dbReference>
<evidence type="ECO:0000313" key="2">
    <source>
        <dbReference type="Proteomes" id="UP000059188"/>
    </source>
</evidence>
<dbReference type="SUPFAM" id="SSF48371">
    <property type="entry name" value="ARM repeat"/>
    <property type="match status" value="1"/>
</dbReference>
<sequence length="580" mass="66240">MLTNCETPRSVEVALQSVAGATHDLDLSRIEKCKAWSMMGEQFLNSQLQDARPNQAVSRWGSSSLLQWGHFRHMRINGRYEYPTSRNTTLEAMIWAMQTQIDQLCAASSDLATKSDEVVKIRRLVSNTAHLCIKELYRTHEDSSSGTTPTHSWEYIMQQVEMVVALLERHLSSPDANVLHPMTYQALCISFTLLLCCFLAHCSPRIAVRYLLRLLRRPHGLASVEINLAMVAFVFSRHDLPGWSQPTQGHVDLRVQRALEVYHYYQKAKFEEISILECVEIGWLFLLASPQLHGLDHADVKLIAKEIQSPSIDFRRMLFIRNTLSARISKHSSIYTVPSYTELIENALRYLTQDVARDLDAALNNPHLAEAYSLVLCSSLDGLNRGRFEWVTPELYGFVLEVIKSRPDDSLKILSQIPLPQLSPLLDEYLDSRDIVSQLVGLLDDEEPGVQLFATSQIWHLIRVSSPTTYEQSKTRVALEQQLIKPDGTWSSADGLKEVSGLMKTQLYQLLEHPDLQSRRALWYGYRVMECMLEEDECSSSDPRMQKAQEWLDRREIHKSIRGLSSFIIFPPTQSQAHVV</sequence>
<proteinExistence type="predicted"/>